<evidence type="ECO:0000313" key="1">
    <source>
        <dbReference type="EMBL" id="TWP37685.1"/>
    </source>
</evidence>
<protein>
    <submittedName>
        <fullName evidence="1">Acyl-CoA thioesterase</fullName>
    </submittedName>
</protein>
<evidence type="ECO:0000313" key="2">
    <source>
        <dbReference type="Proteomes" id="UP000320244"/>
    </source>
</evidence>
<dbReference type="OrthoDB" id="9799036at2"/>
<gene>
    <name evidence="1" type="ORF">FGL98_05640</name>
</gene>
<dbReference type="Proteomes" id="UP000320244">
    <property type="component" value="Unassembled WGS sequence"/>
</dbReference>
<organism evidence="1 2">
    <name type="scientific">Leekyejoonella antrihumi</name>
    <dbReference type="NCBI Taxonomy" id="1660198"/>
    <lineage>
        <taxon>Bacteria</taxon>
        <taxon>Bacillati</taxon>
        <taxon>Actinomycetota</taxon>
        <taxon>Actinomycetes</taxon>
        <taxon>Micrococcales</taxon>
        <taxon>Dermacoccaceae</taxon>
        <taxon>Leekyejoonella</taxon>
    </lineage>
</organism>
<reference evidence="1 2" key="2">
    <citation type="submission" date="2019-08" db="EMBL/GenBank/DDBJ databases">
        <title>Jejuicoccus antrihumi gen. nov., sp. nov., a new member of the family Dermacoccaceae isolated from a cave.</title>
        <authorList>
            <person name="Schumann P."/>
            <person name="Kim I.S."/>
        </authorList>
    </citation>
    <scope>NUCLEOTIDE SEQUENCE [LARGE SCALE GENOMIC DNA]</scope>
    <source>
        <strain evidence="1 2">C5-26</strain>
    </source>
</reference>
<dbReference type="SUPFAM" id="SSF54637">
    <property type="entry name" value="Thioesterase/thiol ester dehydrase-isomerase"/>
    <property type="match status" value="1"/>
</dbReference>
<dbReference type="Gene3D" id="3.10.129.10">
    <property type="entry name" value="Hotdog Thioesterase"/>
    <property type="match status" value="1"/>
</dbReference>
<dbReference type="Pfam" id="PF13279">
    <property type="entry name" value="4HBT_2"/>
    <property type="match status" value="1"/>
</dbReference>
<dbReference type="RefSeq" id="WP_146315752.1">
    <property type="nucleotide sequence ID" value="NZ_VCQV01000005.1"/>
</dbReference>
<reference evidence="1 2" key="1">
    <citation type="submission" date="2019-05" db="EMBL/GenBank/DDBJ databases">
        <authorList>
            <person name="Lee S.D."/>
        </authorList>
    </citation>
    <scope>NUCLEOTIDE SEQUENCE [LARGE SCALE GENOMIC DNA]</scope>
    <source>
        <strain evidence="1 2">C5-26</strain>
    </source>
</reference>
<dbReference type="AlphaFoldDB" id="A0A563E5I0"/>
<dbReference type="PANTHER" id="PTHR31793">
    <property type="entry name" value="4-HYDROXYBENZOYL-COA THIOESTERASE FAMILY MEMBER"/>
    <property type="match status" value="1"/>
</dbReference>
<dbReference type="InterPro" id="IPR029069">
    <property type="entry name" value="HotDog_dom_sf"/>
</dbReference>
<sequence length="152" mass="17783">MQNERPYSVDIPLRWSDMDALRHINNVQVARLLEEARVLGLAEWFGFDAEGSRVPRLLIARTEIDYRRQLHYRHQPVTITMWVSKISGASFDLDYEVLSSNDQDAHVCCTAQTTVVHFDMETQRPQRIDPDTKAVLEKFQGEPVEMRRRARQ</sequence>
<accession>A0A563E5I0</accession>
<dbReference type="EMBL" id="VCQV01000005">
    <property type="protein sequence ID" value="TWP37685.1"/>
    <property type="molecule type" value="Genomic_DNA"/>
</dbReference>
<dbReference type="PANTHER" id="PTHR31793:SF24">
    <property type="entry name" value="LONG-CHAIN ACYL-COA THIOESTERASE FADM"/>
    <property type="match status" value="1"/>
</dbReference>
<comment type="caution">
    <text evidence="1">The sequence shown here is derived from an EMBL/GenBank/DDBJ whole genome shotgun (WGS) entry which is preliminary data.</text>
</comment>
<name>A0A563E5I0_9MICO</name>
<dbReference type="CDD" id="cd00586">
    <property type="entry name" value="4HBT"/>
    <property type="match status" value="1"/>
</dbReference>
<proteinExistence type="predicted"/>
<dbReference type="InterPro" id="IPR050563">
    <property type="entry name" value="4-hydroxybenzoyl-CoA_TE"/>
</dbReference>
<keyword evidence="2" id="KW-1185">Reference proteome</keyword>
<dbReference type="GO" id="GO:0047617">
    <property type="term" value="F:fatty acyl-CoA hydrolase activity"/>
    <property type="evidence" value="ECO:0007669"/>
    <property type="project" value="TreeGrafter"/>
</dbReference>